<keyword evidence="2" id="KW-1185">Reference proteome</keyword>
<dbReference type="HOGENOM" id="CLU_581211_0_0_10"/>
<accession>F0S8J0</accession>
<dbReference type="KEGG" id="psn:Pedsa_0698"/>
<dbReference type="AlphaFoldDB" id="F0S8J0"/>
<dbReference type="OrthoDB" id="101122at2"/>
<dbReference type="STRING" id="762903.Pedsa_0698"/>
<evidence type="ECO:0008006" key="3">
    <source>
        <dbReference type="Google" id="ProtNLM"/>
    </source>
</evidence>
<reference evidence="2" key="2">
    <citation type="submission" date="2011-02" db="EMBL/GenBank/DDBJ databases">
        <title>The complete genome of Pedobacter saltans DSM 12145.</title>
        <authorList>
            <consortium name="US DOE Joint Genome Institute (JGI-PGF)"/>
            <person name="Lucas S."/>
            <person name="Copeland A."/>
            <person name="Lapidus A."/>
            <person name="Bruce D."/>
            <person name="Goodwin L."/>
            <person name="Pitluck S."/>
            <person name="Kyrpides N."/>
            <person name="Mavromatis K."/>
            <person name="Pagani I."/>
            <person name="Ivanova N."/>
            <person name="Ovchinnikova G."/>
            <person name="Lu M."/>
            <person name="Detter J.C."/>
            <person name="Han C."/>
            <person name="Land M."/>
            <person name="Hauser L."/>
            <person name="Markowitz V."/>
            <person name="Cheng J.-F."/>
            <person name="Hugenholtz P."/>
            <person name="Woyke T."/>
            <person name="Wu D."/>
            <person name="Tindall B."/>
            <person name="Pomrenke H.G."/>
            <person name="Brambilla E."/>
            <person name="Klenk H.-P."/>
            <person name="Eisen J.A."/>
        </authorList>
    </citation>
    <scope>NUCLEOTIDE SEQUENCE [LARGE SCALE GENOMIC DNA]</scope>
    <source>
        <strain evidence="2">ATCC 51119 / DSM 12145 / JCM 21818 / LMG 10337 / NBRC 100064 / NCIMB 13643</strain>
    </source>
</reference>
<reference evidence="1 2" key="1">
    <citation type="journal article" date="2011" name="Stand. Genomic Sci.">
        <title>Complete genome sequence of the gliding, heparinolytic Pedobacter saltans type strain (113).</title>
        <authorList>
            <person name="Liolios K."/>
            <person name="Sikorski J."/>
            <person name="Lu M."/>
            <person name="Nolan M."/>
            <person name="Lapidus A."/>
            <person name="Lucas S."/>
            <person name="Hammon N."/>
            <person name="Deshpande S."/>
            <person name="Cheng J.F."/>
            <person name="Tapia R."/>
            <person name="Han C."/>
            <person name="Goodwin L."/>
            <person name="Pitluck S."/>
            <person name="Huntemann M."/>
            <person name="Ivanova N."/>
            <person name="Pagani I."/>
            <person name="Mavromatis K."/>
            <person name="Ovchinikova G."/>
            <person name="Pati A."/>
            <person name="Chen A."/>
            <person name="Palaniappan K."/>
            <person name="Land M."/>
            <person name="Hauser L."/>
            <person name="Brambilla E.M."/>
            <person name="Kotsyurbenko O."/>
            <person name="Rohde M."/>
            <person name="Tindall B.J."/>
            <person name="Abt B."/>
            <person name="Goker M."/>
            <person name="Detter J.C."/>
            <person name="Woyke T."/>
            <person name="Bristow J."/>
            <person name="Eisen J.A."/>
            <person name="Markowitz V."/>
            <person name="Hugenholtz P."/>
            <person name="Klenk H.P."/>
            <person name="Kyrpides N.C."/>
        </authorList>
    </citation>
    <scope>NUCLEOTIDE SEQUENCE [LARGE SCALE GENOMIC DNA]</scope>
    <source>
        <strain evidence="2">ATCC 51119 / DSM 12145 / JCM 21818 / LMG 10337 / NBRC 100064 / NCIMB 13643</strain>
    </source>
</reference>
<sequence length="511" mass="54676">MKKLLLITTFIGLLNTGKAQTYWKADVANSKGDVIWDYSLAVPAAKSIQEINVNSESTPDAEGFLPKPPSGTVAVRTYTSTNPDPNTSPAGFSLSGNTSPSLTMIATSGPSNAGPSATAATSKFAAYGFANATNVMSLHFNMTLGVEPSNSKANWYFMIGGNSYPGILTNQGNMVTSTAETAAGVYAHDNRIFGAYRLNKSSEGGDYVHTTMGVTSITAPGGRTWSGAVDANLAANTAYKIDIFCNNSTATVKYIHPGTGAETDLAAGKYVIYINEDLKGTFNKLEVTTSQNLRSFMIMSRDAAQSGSVLDNSASLTISNFKVVHLGTISTNPVNLTSFIGKATNSGIALNWQTASEQNNSHFILSRSSNGKDFSYLTRVEGNGTSNNVNHYSYIDRAPFAGVNYYQLEQVDKDGTKTVNKSLYVNYKSTDADFVVSRSSNNNLKTTLNASRIEWSEIIITDIAGKVIYKGKHLLSEGKNEIEVPLSGSKQMVSVVYVQTATESKSAKLIL</sequence>
<dbReference type="Proteomes" id="UP000000310">
    <property type="component" value="Chromosome"/>
</dbReference>
<dbReference type="eggNOG" id="COG3391">
    <property type="taxonomic scope" value="Bacteria"/>
</dbReference>
<dbReference type="EMBL" id="CP002545">
    <property type="protein sequence ID" value="ADY51274.1"/>
    <property type="molecule type" value="Genomic_DNA"/>
</dbReference>
<protein>
    <recommendedName>
        <fullName evidence="3">T9SS C-terminal target domain-containing protein</fullName>
    </recommendedName>
</protein>
<gene>
    <name evidence="1" type="ordered locus">Pedsa_0698</name>
</gene>
<dbReference type="RefSeq" id="WP_013631775.1">
    <property type="nucleotide sequence ID" value="NC_015177.1"/>
</dbReference>
<organism evidence="1 2">
    <name type="scientific">Pseudopedobacter saltans (strain ATCC 51119 / DSM 12145 / JCM 21818 / CCUG 39354 / LMG 10337 / NBRC 100064 / NCIMB 13643)</name>
    <name type="common">Pedobacter saltans</name>
    <dbReference type="NCBI Taxonomy" id="762903"/>
    <lineage>
        <taxon>Bacteria</taxon>
        <taxon>Pseudomonadati</taxon>
        <taxon>Bacteroidota</taxon>
        <taxon>Sphingobacteriia</taxon>
        <taxon>Sphingobacteriales</taxon>
        <taxon>Sphingobacteriaceae</taxon>
        <taxon>Pseudopedobacter</taxon>
    </lineage>
</organism>
<evidence type="ECO:0000313" key="1">
    <source>
        <dbReference type="EMBL" id="ADY51274.1"/>
    </source>
</evidence>
<proteinExistence type="predicted"/>
<evidence type="ECO:0000313" key="2">
    <source>
        <dbReference type="Proteomes" id="UP000000310"/>
    </source>
</evidence>
<name>F0S8J0_PSESL</name>